<evidence type="ECO:0000256" key="1">
    <source>
        <dbReference type="SAM" id="MobiDB-lite"/>
    </source>
</evidence>
<feature type="compositionally biased region" description="Polar residues" evidence="1">
    <location>
        <begin position="157"/>
        <end position="174"/>
    </location>
</feature>
<gene>
    <name evidence="2" type="ORF">B381_12523</name>
</gene>
<dbReference type="RefSeq" id="WP_003301194.1">
    <property type="nucleotide sequence ID" value="NZ_AOBS01000053.1"/>
</dbReference>
<protein>
    <submittedName>
        <fullName evidence="2">Uncharacterized protein</fullName>
    </submittedName>
</protein>
<feature type="region of interest" description="Disordered" evidence="1">
    <location>
        <begin position="145"/>
        <end position="195"/>
    </location>
</feature>
<proteinExistence type="predicted"/>
<reference evidence="2 3" key="1">
    <citation type="journal article" date="2013" name="Genome Announc.">
        <title>Draft Genome of Pseudomonas stutzeri Strain NF13, a Nitrogen Fixer Isolated from the Galapagos Rift Hydrothermal Vent.</title>
        <authorList>
            <person name="Pena A."/>
            <person name="Busquets A."/>
            <person name="Gomila M."/>
            <person name="Mayol J."/>
            <person name="Bosch R."/>
            <person name="Nogales B."/>
            <person name="Garcia-Valdes E."/>
            <person name="Bennasar A."/>
            <person name="Lalucat J."/>
        </authorList>
    </citation>
    <scope>NUCLEOTIDE SEQUENCE [LARGE SCALE GENOMIC DNA]</scope>
    <source>
        <strain evidence="2 3">NF13</strain>
    </source>
</reference>
<comment type="caution">
    <text evidence="2">The sequence shown here is derived from an EMBL/GenBank/DDBJ whole genome shotgun (WGS) entry which is preliminary data.</text>
</comment>
<organism evidence="2 3">
    <name type="scientific">Stutzerimonas stutzeri NF13</name>
    <dbReference type="NCBI Taxonomy" id="1212548"/>
    <lineage>
        <taxon>Bacteria</taxon>
        <taxon>Pseudomonadati</taxon>
        <taxon>Pseudomonadota</taxon>
        <taxon>Gammaproteobacteria</taxon>
        <taxon>Pseudomonadales</taxon>
        <taxon>Pseudomonadaceae</taxon>
        <taxon>Stutzerimonas</taxon>
    </lineage>
</organism>
<evidence type="ECO:0000313" key="3">
    <source>
        <dbReference type="Proteomes" id="UP000011700"/>
    </source>
</evidence>
<evidence type="ECO:0000313" key="2">
    <source>
        <dbReference type="EMBL" id="EMD99744.1"/>
    </source>
</evidence>
<dbReference type="OrthoDB" id="5186897at2"/>
<name>M2UMF3_STUST</name>
<dbReference type="AlphaFoldDB" id="M2UMF3"/>
<accession>M2UMF3</accession>
<dbReference type="eggNOG" id="ENOG5032SQF">
    <property type="taxonomic scope" value="Bacteria"/>
</dbReference>
<dbReference type="Proteomes" id="UP000011700">
    <property type="component" value="Unassembled WGS sequence"/>
</dbReference>
<dbReference type="EMBL" id="AOBS01000053">
    <property type="protein sequence ID" value="EMD99744.1"/>
    <property type="molecule type" value="Genomic_DNA"/>
</dbReference>
<sequence>MAEDKKRSFPKIPKSSWFTLREKFKQRVPAEVSPSYVASALSMSEPSASANILPSLRTFGLVLEDGKPSDLAYEWRDDSKYPEVCKEILEKIYPQELLDLFHGPDVQAQDVNSWFARYSKVGESAARMYGTTFLMLLEGDLEKAESKQAKSPRAASQVKQTVRKSTPSQVNGKSTESKIPAVPEAPSENSSVGVTGFTPKLHIDIQIHISPESPPEQIDKIFESMAKHLKDFRA</sequence>